<reference evidence="3" key="1">
    <citation type="submission" date="2018-05" db="EMBL/GenBank/DDBJ databases">
        <authorList>
            <person name="Lanie J.A."/>
            <person name="Ng W.-L."/>
            <person name="Kazmierczak K.M."/>
            <person name="Andrzejewski T.M."/>
            <person name="Davidsen T.M."/>
            <person name="Wayne K.J."/>
            <person name="Tettelin H."/>
            <person name="Glass J.I."/>
            <person name="Rusch D."/>
            <person name="Podicherti R."/>
            <person name="Tsui H.-C.T."/>
            <person name="Winkler M.E."/>
        </authorList>
    </citation>
    <scope>NUCLEOTIDE SEQUENCE</scope>
</reference>
<evidence type="ECO:0000256" key="1">
    <source>
        <dbReference type="ARBA" id="ARBA00006484"/>
    </source>
</evidence>
<dbReference type="AlphaFoldDB" id="A0A381WGQ2"/>
<keyword evidence="2" id="KW-0560">Oxidoreductase</keyword>
<evidence type="ECO:0000313" key="3">
    <source>
        <dbReference type="EMBL" id="SVA51481.1"/>
    </source>
</evidence>
<dbReference type="SUPFAM" id="SSF51735">
    <property type="entry name" value="NAD(P)-binding Rossmann-fold domains"/>
    <property type="match status" value="1"/>
</dbReference>
<dbReference type="Gene3D" id="3.40.50.720">
    <property type="entry name" value="NAD(P)-binding Rossmann-like Domain"/>
    <property type="match status" value="1"/>
</dbReference>
<dbReference type="InterPro" id="IPR002347">
    <property type="entry name" value="SDR_fam"/>
</dbReference>
<accession>A0A381WGQ2</accession>
<evidence type="ECO:0000256" key="2">
    <source>
        <dbReference type="ARBA" id="ARBA00023002"/>
    </source>
</evidence>
<sequence length="125" mass="13652">MELKDKVIIITGAGQGLGRQFALDCAANGMKVALADIDAEAMEKTRKECEDKGTEARGYELNVTRESEVEAVYSQVVSDFGTLDATVNNAGILRDSLLVKEKDGEIRKFPLSKWQEVIDTNLTGV</sequence>
<protein>
    <recommendedName>
        <fullName evidence="4">SDR family NAD(P)-dependent oxidoreductase</fullName>
    </recommendedName>
</protein>
<dbReference type="PANTHER" id="PTHR43008">
    <property type="entry name" value="BENZIL REDUCTASE"/>
    <property type="match status" value="1"/>
</dbReference>
<dbReference type="Pfam" id="PF00106">
    <property type="entry name" value="adh_short"/>
    <property type="match status" value="1"/>
</dbReference>
<gene>
    <name evidence="3" type="ORF">METZ01_LOCUS104335</name>
</gene>
<dbReference type="PRINTS" id="PR00081">
    <property type="entry name" value="GDHRDH"/>
</dbReference>
<dbReference type="GO" id="GO:0050664">
    <property type="term" value="F:oxidoreductase activity, acting on NAD(P)H, oxygen as acceptor"/>
    <property type="evidence" value="ECO:0007669"/>
    <property type="project" value="TreeGrafter"/>
</dbReference>
<proteinExistence type="inferred from homology"/>
<name>A0A381WGQ2_9ZZZZ</name>
<dbReference type="PANTHER" id="PTHR43008:SF14">
    <property type="entry name" value="DEHYDROGENASE ARBD, PUTATIVE-RELATED"/>
    <property type="match status" value="1"/>
</dbReference>
<feature type="non-terminal residue" evidence="3">
    <location>
        <position position="125"/>
    </location>
</feature>
<evidence type="ECO:0008006" key="4">
    <source>
        <dbReference type="Google" id="ProtNLM"/>
    </source>
</evidence>
<organism evidence="3">
    <name type="scientific">marine metagenome</name>
    <dbReference type="NCBI Taxonomy" id="408172"/>
    <lineage>
        <taxon>unclassified sequences</taxon>
        <taxon>metagenomes</taxon>
        <taxon>ecological metagenomes</taxon>
    </lineage>
</organism>
<dbReference type="EMBL" id="UINC01011701">
    <property type="protein sequence ID" value="SVA51481.1"/>
    <property type="molecule type" value="Genomic_DNA"/>
</dbReference>
<dbReference type="InterPro" id="IPR036291">
    <property type="entry name" value="NAD(P)-bd_dom_sf"/>
</dbReference>
<comment type="similarity">
    <text evidence="1">Belongs to the short-chain dehydrogenases/reductases (SDR) family.</text>
</comment>